<dbReference type="RefSeq" id="WP_344338517.1">
    <property type="nucleotide sequence ID" value="NZ_BAAAPZ010000019.1"/>
</dbReference>
<dbReference type="Proteomes" id="UP001500984">
    <property type="component" value="Unassembled WGS sequence"/>
</dbReference>
<reference evidence="3 4" key="1">
    <citation type="journal article" date="2019" name="Int. J. Syst. Evol. Microbiol.">
        <title>The Global Catalogue of Microorganisms (GCM) 10K type strain sequencing project: providing services to taxonomists for standard genome sequencing and annotation.</title>
        <authorList>
            <consortium name="The Broad Institute Genomics Platform"/>
            <consortium name="The Broad Institute Genome Sequencing Center for Infectious Disease"/>
            <person name="Wu L."/>
            <person name="Ma J."/>
        </authorList>
    </citation>
    <scope>NUCLEOTIDE SEQUENCE [LARGE SCALE GENOMIC DNA]</scope>
    <source>
        <strain evidence="3 4">JCM 15900</strain>
    </source>
</reference>
<feature type="transmembrane region" description="Helical" evidence="1">
    <location>
        <begin position="121"/>
        <end position="145"/>
    </location>
</feature>
<feature type="transmembrane region" description="Helical" evidence="1">
    <location>
        <begin position="329"/>
        <end position="347"/>
    </location>
</feature>
<accession>A0ABN2X8M0</accession>
<comment type="caution">
    <text evidence="3">The sequence shown here is derived from an EMBL/GenBank/DDBJ whole genome shotgun (WGS) entry which is preliminary data.</text>
</comment>
<feature type="transmembrane region" description="Helical" evidence="1">
    <location>
        <begin position="53"/>
        <end position="77"/>
    </location>
</feature>
<evidence type="ECO:0000313" key="4">
    <source>
        <dbReference type="Proteomes" id="UP001500984"/>
    </source>
</evidence>
<keyword evidence="4" id="KW-1185">Reference proteome</keyword>
<dbReference type="InterPro" id="IPR003848">
    <property type="entry name" value="DUF218"/>
</dbReference>
<keyword evidence="1" id="KW-1133">Transmembrane helix</keyword>
<gene>
    <name evidence="3" type="ORF">GCM10009823_32120</name>
</gene>
<dbReference type="InterPro" id="IPR051599">
    <property type="entry name" value="Cell_Envelope_Assoc"/>
</dbReference>
<feature type="transmembrane region" description="Helical" evidence="1">
    <location>
        <begin position="97"/>
        <end position="115"/>
    </location>
</feature>
<dbReference type="EMBL" id="BAAAPZ010000019">
    <property type="protein sequence ID" value="GAA2106228.1"/>
    <property type="molecule type" value="Genomic_DNA"/>
</dbReference>
<dbReference type="Gene3D" id="3.40.50.620">
    <property type="entry name" value="HUPs"/>
    <property type="match status" value="1"/>
</dbReference>
<sequence length="350" mass="37857">MFSLLCAVCLGFLFRRMWAEEPRRLRNAAVFLLTCYFAVSAALELIALLLPGAAGFLVLGVLFLFPLSVLVLSGVLIRNGMRMFRREGRSLGNSLSLLAGIGLLAAPAVAIPLALTLSPLGIAGAMLLFLVCAHLGTAFLVFLTFARLYARRRPRPEPDAVVVLGSRLIRGEVPPLLRARLDRGRFEFEQQLAAGAAPLYLVPSGGQGQDEPRPEGEAMAEYLRDSGVPAGAVLAEDRARTTEENLLFSRRLVDERNADGQDAGGRQGPAGGHLLVVTNGYHVPRTALLSRAVGIDADAVGARTARYFVPSAFLREFVAVANMHRRLHVLLLLPSILLTGAFGWLLWNLN</sequence>
<organism evidence="3 4">
    <name type="scientific">Brevibacterium salitolerans</name>
    <dbReference type="NCBI Taxonomy" id="1403566"/>
    <lineage>
        <taxon>Bacteria</taxon>
        <taxon>Bacillati</taxon>
        <taxon>Actinomycetota</taxon>
        <taxon>Actinomycetes</taxon>
        <taxon>Micrococcales</taxon>
        <taxon>Brevibacteriaceae</taxon>
        <taxon>Brevibacterium</taxon>
    </lineage>
</organism>
<evidence type="ECO:0000256" key="1">
    <source>
        <dbReference type="SAM" id="Phobius"/>
    </source>
</evidence>
<dbReference type="CDD" id="cd06259">
    <property type="entry name" value="YdcF-like"/>
    <property type="match status" value="1"/>
</dbReference>
<dbReference type="Pfam" id="PF02698">
    <property type="entry name" value="DUF218"/>
    <property type="match status" value="1"/>
</dbReference>
<evidence type="ECO:0000259" key="2">
    <source>
        <dbReference type="Pfam" id="PF02698"/>
    </source>
</evidence>
<feature type="domain" description="DUF218" evidence="2">
    <location>
        <begin position="159"/>
        <end position="318"/>
    </location>
</feature>
<keyword evidence="1" id="KW-0472">Membrane</keyword>
<dbReference type="PANTHER" id="PTHR30336">
    <property type="entry name" value="INNER MEMBRANE PROTEIN, PROBABLE PERMEASE"/>
    <property type="match status" value="1"/>
</dbReference>
<name>A0ABN2X8M0_9MICO</name>
<proteinExistence type="predicted"/>
<dbReference type="PANTHER" id="PTHR30336:SF4">
    <property type="entry name" value="ENVELOPE BIOGENESIS FACTOR ELYC"/>
    <property type="match status" value="1"/>
</dbReference>
<evidence type="ECO:0000313" key="3">
    <source>
        <dbReference type="EMBL" id="GAA2106228.1"/>
    </source>
</evidence>
<protein>
    <submittedName>
        <fullName evidence="3">YdcF family protein</fullName>
    </submittedName>
</protein>
<keyword evidence="1" id="KW-0812">Transmembrane</keyword>
<dbReference type="InterPro" id="IPR014729">
    <property type="entry name" value="Rossmann-like_a/b/a_fold"/>
</dbReference>